<dbReference type="SUPFAM" id="SSF52058">
    <property type="entry name" value="L domain-like"/>
    <property type="match status" value="1"/>
</dbReference>
<gene>
    <name evidence="1" type="ORF">VNO77_25348</name>
</gene>
<comment type="caution">
    <text evidence="1">The sequence shown here is derived from an EMBL/GenBank/DDBJ whole genome shotgun (WGS) entry which is preliminary data.</text>
</comment>
<dbReference type="Proteomes" id="UP001367508">
    <property type="component" value="Unassembled WGS sequence"/>
</dbReference>
<evidence type="ECO:0000313" key="2">
    <source>
        <dbReference type="Proteomes" id="UP001367508"/>
    </source>
</evidence>
<dbReference type="InterPro" id="IPR032675">
    <property type="entry name" value="LRR_dom_sf"/>
</dbReference>
<evidence type="ECO:0000313" key="1">
    <source>
        <dbReference type="EMBL" id="KAK7331133.1"/>
    </source>
</evidence>
<reference evidence="1 2" key="1">
    <citation type="submission" date="2024-01" db="EMBL/GenBank/DDBJ databases">
        <title>The genomes of 5 underutilized Papilionoideae crops provide insights into root nodulation and disease resistanc.</title>
        <authorList>
            <person name="Jiang F."/>
        </authorList>
    </citation>
    <scope>NUCLEOTIDE SEQUENCE [LARGE SCALE GENOMIC DNA]</scope>
    <source>
        <strain evidence="1">LVBAO_FW01</strain>
        <tissue evidence="1">Leaves</tissue>
    </source>
</reference>
<organism evidence="1 2">
    <name type="scientific">Canavalia gladiata</name>
    <name type="common">Sword bean</name>
    <name type="synonym">Dolichos gladiatus</name>
    <dbReference type="NCBI Taxonomy" id="3824"/>
    <lineage>
        <taxon>Eukaryota</taxon>
        <taxon>Viridiplantae</taxon>
        <taxon>Streptophyta</taxon>
        <taxon>Embryophyta</taxon>
        <taxon>Tracheophyta</taxon>
        <taxon>Spermatophyta</taxon>
        <taxon>Magnoliopsida</taxon>
        <taxon>eudicotyledons</taxon>
        <taxon>Gunneridae</taxon>
        <taxon>Pentapetalae</taxon>
        <taxon>rosids</taxon>
        <taxon>fabids</taxon>
        <taxon>Fabales</taxon>
        <taxon>Fabaceae</taxon>
        <taxon>Papilionoideae</taxon>
        <taxon>50 kb inversion clade</taxon>
        <taxon>NPAAA clade</taxon>
        <taxon>indigoferoid/millettioid clade</taxon>
        <taxon>Phaseoleae</taxon>
        <taxon>Canavalia</taxon>
    </lineage>
</organism>
<accession>A0AAN9LD46</accession>
<dbReference type="AlphaFoldDB" id="A0AAN9LD46"/>
<protein>
    <submittedName>
        <fullName evidence="1">Uncharacterized protein</fullName>
    </submittedName>
</protein>
<keyword evidence="2" id="KW-1185">Reference proteome</keyword>
<dbReference type="EMBL" id="JAYMYQ010000005">
    <property type="protein sequence ID" value="KAK7331133.1"/>
    <property type="molecule type" value="Genomic_DNA"/>
</dbReference>
<dbReference type="Gene3D" id="3.80.10.10">
    <property type="entry name" value="Ribonuclease Inhibitor"/>
    <property type="match status" value="1"/>
</dbReference>
<sequence length="99" mass="11203">MCNGNEAFKIYSIQESDMMQNLVKMNIDYCHVVELPVGLSNVVFLKKLVITNSLKLSALFEAIGKLVDLEPLRLRLEDAQKEKLFRGISKVRDKSSSSL</sequence>
<name>A0AAN9LD46_CANGL</name>
<proteinExistence type="predicted"/>